<organism evidence="1 2">
    <name type="scientific">Stygiobacter electus</name>
    <dbReference type="NCBI Taxonomy" id="3032292"/>
    <lineage>
        <taxon>Bacteria</taxon>
        <taxon>Pseudomonadati</taxon>
        <taxon>Ignavibacteriota</taxon>
        <taxon>Ignavibacteria</taxon>
        <taxon>Ignavibacteriales</taxon>
        <taxon>Melioribacteraceae</taxon>
        <taxon>Stygiobacter</taxon>
    </lineage>
</organism>
<name>A0AAE3P2Q7_9BACT</name>
<sequence length="461" mass="49934">MGGKASLLLVLGFSIIFLVLGQNFLGLSNRSIDNVSRYYSETQAYNIANAGANMAANAIFMDKYWDAGFSNLSFAGGIINVYISNPLATTTGKVWICHKPPGNPTAQKSLFLPSSAAATHMTHGDSYGQCGGETVDNTIATIVAEGTFNNVTKTIIVQLRPSNFAKFGNYYSSITAMPATGDTFHGPFHVNGTLYTYGSPVFLGKVSSKGNLTKYGSGSPVFNAGYQPGVDIPLQFDTTGLRTKAGSTVFRGTSSPNRGVDVRLYFNNDGTVTYQSKPEGSSTWSPSTTTSLSTFAPNGVIYVEKGNIYTKGTLDGNVTIVATKANRTGFGNVYIENDIRYKDNPRTNSNSNDMLGIIAEENIRIKDNTDTRGKNIYTEASMFAMNGNIGPEDGLITQSFLGNWYILGGLIAKTTRETATYSGSNPVKGLRFNHRFDERFYTVTPPAFPNTKNFEVVSWYE</sequence>
<evidence type="ECO:0000313" key="1">
    <source>
        <dbReference type="EMBL" id="MDF1612008.1"/>
    </source>
</evidence>
<dbReference type="RefSeq" id="WP_321535776.1">
    <property type="nucleotide sequence ID" value="NZ_JARGDL010000009.1"/>
</dbReference>
<comment type="caution">
    <text evidence="1">The sequence shown here is derived from an EMBL/GenBank/DDBJ whole genome shotgun (WGS) entry which is preliminary data.</text>
</comment>
<gene>
    <name evidence="1" type="ORF">P0M35_07585</name>
</gene>
<evidence type="ECO:0000313" key="2">
    <source>
        <dbReference type="Proteomes" id="UP001221302"/>
    </source>
</evidence>
<protein>
    <recommendedName>
        <fullName evidence="3">DUF4900 domain-containing protein</fullName>
    </recommendedName>
</protein>
<evidence type="ECO:0008006" key="3">
    <source>
        <dbReference type="Google" id="ProtNLM"/>
    </source>
</evidence>
<reference evidence="1" key="1">
    <citation type="submission" date="2023-03" db="EMBL/GenBank/DDBJ databases">
        <title>Stygiobacter electus gen. nov., sp. nov., facultatively anaerobic thermotolerant bacterium of the class Ignavibacteria from a well of Yessentuki mineral water deposit.</title>
        <authorList>
            <person name="Podosokorskaya O.A."/>
            <person name="Elcheninov A.G."/>
            <person name="Petrova N.F."/>
            <person name="Zavarzina D.G."/>
            <person name="Kublanov I.V."/>
            <person name="Merkel A.Y."/>
        </authorList>
    </citation>
    <scope>NUCLEOTIDE SEQUENCE</scope>
    <source>
        <strain evidence="1">09-Me</strain>
    </source>
</reference>
<accession>A0AAE3P2Q7</accession>
<dbReference type="EMBL" id="JARGDL010000009">
    <property type="protein sequence ID" value="MDF1612008.1"/>
    <property type="molecule type" value="Genomic_DNA"/>
</dbReference>
<dbReference type="Proteomes" id="UP001221302">
    <property type="component" value="Unassembled WGS sequence"/>
</dbReference>
<proteinExistence type="predicted"/>
<keyword evidence="2" id="KW-1185">Reference proteome</keyword>
<dbReference type="AlphaFoldDB" id="A0AAE3P2Q7"/>